<reference evidence="1 2" key="1">
    <citation type="submission" date="2021-07" db="EMBL/GenBank/DDBJ databases">
        <title>Whole Genome Sequence of Nocardia Iowensis.</title>
        <authorList>
            <person name="Lamm A."/>
            <person name="Collins-Fairclough A.M."/>
            <person name="Bunk B."/>
            <person name="Sproer C."/>
        </authorList>
    </citation>
    <scope>NUCLEOTIDE SEQUENCE [LARGE SCALE GENOMIC DNA]</scope>
    <source>
        <strain evidence="1 2">NRRL 5646</strain>
    </source>
</reference>
<dbReference type="InterPro" id="IPR058532">
    <property type="entry name" value="YjbR/MT2646/Rv2570-like"/>
</dbReference>
<keyword evidence="1" id="KW-0238">DNA-binding</keyword>
<evidence type="ECO:0000313" key="2">
    <source>
        <dbReference type="Proteomes" id="UP000694257"/>
    </source>
</evidence>
<name>A0ABX8RFS2_NOCIO</name>
<dbReference type="Proteomes" id="UP000694257">
    <property type="component" value="Chromosome"/>
</dbReference>
<dbReference type="GO" id="GO:0003677">
    <property type="term" value="F:DNA binding"/>
    <property type="evidence" value="ECO:0007669"/>
    <property type="project" value="UniProtKB-KW"/>
</dbReference>
<dbReference type="RefSeq" id="WP_218469333.1">
    <property type="nucleotide sequence ID" value="NZ_BAABJN010000008.1"/>
</dbReference>
<keyword evidence="2" id="KW-1185">Reference proteome</keyword>
<proteinExistence type="predicted"/>
<gene>
    <name evidence="1" type="ORF">KV110_22905</name>
</gene>
<dbReference type="Pfam" id="PF04237">
    <property type="entry name" value="YjbR"/>
    <property type="match status" value="1"/>
</dbReference>
<accession>A0ABX8RFS2</accession>
<evidence type="ECO:0000313" key="1">
    <source>
        <dbReference type="EMBL" id="QXN88450.1"/>
    </source>
</evidence>
<organism evidence="1 2">
    <name type="scientific">Nocardia iowensis</name>
    <dbReference type="NCBI Taxonomy" id="204891"/>
    <lineage>
        <taxon>Bacteria</taxon>
        <taxon>Bacillati</taxon>
        <taxon>Actinomycetota</taxon>
        <taxon>Actinomycetes</taxon>
        <taxon>Mycobacteriales</taxon>
        <taxon>Nocardiaceae</taxon>
        <taxon>Nocardia</taxon>
    </lineage>
</organism>
<protein>
    <submittedName>
        <fullName evidence="1">MmcQ/YjbR family DNA-binding protein</fullName>
    </submittedName>
</protein>
<sequence length="121" mass="13470">MADRNRLHARLREFSAQLPGAQEDFPWGRPAMKVNGKVFVFLGPTDGAERVIGVKLDESREQALAVDGATPARHNLGPHGWVTIPLHDGMSYEILTDWVVESYRNIASKHLVRELDKRAGG</sequence>
<dbReference type="EMBL" id="CP078145">
    <property type="protein sequence ID" value="QXN88450.1"/>
    <property type="molecule type" value="Genomic_DNA"/>
</dbReference>